<evidence type="ECO:0000313" key="3">
    <source>
        <dbReference type="Proteomes" id="UP001428341"/>
    </source>
</evidence>
<dbReference type="SUPFAM" id="SSF47923">
    <property type="entry name" value="Ypt/Rab-GAP domain of gyp1p"/>
    <property type="match status" value="2"/>
</dbReference>
<dbReference type="EMBL" id="JBCGBO010000005">
    <property type="protein sequence ID" value="KAK9201476.1"/>
    <property type="molecule type" value="Genomic_DNA"/>
</dbReference>
<organism evidence="2 3">
    <name type="scientific">Citrus x changshan-huyou</name>
    <dbReference type="NCBI Taxonomy" id="2935761"/>
    <lineage>
        <taxon>Eukaryota</taxon>
        <taxon>Viridiplantae</taxon>
        <taxon>Streptophyta</taxon>
        <taxon>Embryophyta</taxon>
        <taxon>Tracheophyta</taxon>
        <taxon>Spermatophyta</taxon>
        <taxon>Magnoliopsida</taxon>
        <taxon>eudicotyledons</taxon>
        <taxon>Gunneridae</taxon>
        <taxon>Pentapetalae</taxon>
        <taxon>rosids</taxon>
        <taxon>malvids</taxon>
        <taxon>Sapindales</taxon>
        <taxon>Rutaceae</taxon>
        <taxon>Aurantioideae</taxon>
        <taxon>Citrus</taxon>
    </lineage>
</organism>
<dbReference type="Gene3D" id="1.10.8.270">
    <property type="entry name" value="putative rabgap domain of human tbc1 domain family member 14 like domains"/>
    <property type="match status" value="1"/>
</dbReference>
<feature type="domain" description="Rab-GAP TBC" evidence="1">
    <location>
        <begin position="69"/>
        <end position="316"/>
    </location>
</feature>
<dbReference type="AlphaFoldDB" id="A0AAP0ME77"/>
<dbReference type="Pfam" id="PF00566">
    <property type="entry name" value="RabGAP-TBC"/>
    <property type="match status" value="1"/>
</dbReference>
<dbReference type="InterPro" id="IPR000195">
    <property type="entry name" value="Rab-GAP-TBC_dom"/>
</dbReference>
<proteinExistence type="predicted"/>
<dbReference type="Proteomes" id="UP001428341">
    <property type="component" value="Unassembled WGS sequence"/>
</dbReference>
<protein>
    <recommendedName>
        <fullName evidence="1">Rab-GAP TBC domain-containing protein</fullName>
    </recommendedName>
</protein>
<dbReference type="Gene3D" id="1.10.472.80">
    <property type="entry name" value="Ypt/Rab-GAP domain of gyp1p, domain 3"/>
    <property type="match status" value="1"/>
</dbReference>
<dbReference type="FunFam" id="1.10.8.270:FF:000025">
    <property type="entry name" value="TBC1 domain family member 15-like"/>
    <property type="match status" value="1"/>
</dbReference>
<sequence length="450" mass="51932">MSGILFHKYGGEDLDSYYPIRPECQADVPKVRFKARAGKTLSARRWHAAFSEDGHLDIAKVLRRIQRGGIHPSIKGLVWEFLLGCYDPNSTFEERNQIRQQRRQQYAAWKTECQNIVPIIGSGKFITAAIVTDDGQSLQDSNRDSLDQGWHVDGTISDKKVLQWMLGLHQIGLDVVRTDRSLVFYESETNQAKLWDVLAIYSWVDNDIGYVQGMNDICSPMIVLLENEADAFWCFEHTMRRLRENFRTNTGMIGVQSQLSTLSQIIRTIDPKLHQHLEDLDGGEYLFAFRMLMVLFRREFSFVDALYLWELLLRHKIDWFQLMWAMEYNPNIFSLYESNSSTSDGRQVNDKQLKQCGKFERKNVKTGQPDKTSALSVFLVASVLETKNKKLLREAKGLDDVVKILADITGNLDAKKACNEALKIQKKYLSKRLDLLRFLCVLMDIRSLLL</sequence>
<dbReference type="PROSITE" id="PS50086">
    <property type="entry name" value="TBC_RABGAP"/>
    <property type="match status" value="1"/>
</dbReference>
<name>A0AAP0ME77_9ROSI</name>
<comment type="caution">
    <text evidence="2">The sequence shown here is derived from an EMBL/GenBank/DDBJ whole genome shotgun (WGS) entry which is preliminary data.</text>
</comment>
<keyword evidence="3" id="KW-1185">Reference proteome</keyword>
<dbReference type="SMART" id="SM00164">
    <property type="entry name" value="TBC"/>
    <property type="match status" value="1"/>
</dbReference>
<dbReference type="InterPro" id="IPR035969">
    <property type="entry name" value="Rab-GAP_TBC_sf"/>
</dbReference>
<gene>
    <name evidence="2" type="ORF">WN944_016679</name>
</gene>
<accession>A0AAP0ME77</accession>
<dbReference type="GO" id="GO:0005096">
    <property type="term" value="F:GTPase activator activity"/>
    <property type="evidence" value="ECO:0007669"/>
    <property type="project" value="TreeGrafter"/>
</dbReference>
<evidence type="ECO:0000313" key="2">
    <source>
        <dbReference type="EMBL" id="KAK9201476.1"/>
    </source>
</evidence>
<dbReference type="PANTHER" id="PTHR22957:SF533">
    <property type="entry name" value="TBC1 DOMAIN FAMILY MEMBER 15-LIKE ISOFORM X1"/>
    <property type="match status" value="1"/>
</dbReference>
<evidence type="ECO:0000259" key="1">
    <source>
        <dbReference type="PROSITE" id="PS50086"/>
    </source>
</evidence>
<dbReference type="PANTHER" id="PTHR22957">
    <property type="entry name" value="TBC1 DOMAIN FAMILY MEMBER GTPASE-ACTIVATING PROTEIN"/>
    <property type="match status" value="1"/>
</dbReference>
<reference evidence="2 3" key="1">
    <citation type="submission" date="2024-05" db="EMBL/GenBank/DDBJ databases">
        <title>Haplotype-resolved chromosome-level genome assembly of Huyou (Citrus changshanensis).</title>
        <authorList>
            <person name="Miao C."/>
            <person name="Chen W."/>
            <person name="Wu Y."/>
            <person name="Wang L."/>
            <person name="Zhao S."/>
            <person name="Grierson D."/>
            <person name="Xu C."/>
            <person name="Chen K."/>
        </authorList>
    </citation>
    <scope>NUCLEOTIDE SEQUENCE [LARGE SCALE GENOMIC DNA]</scope>
    <source>
        <strain evidence="2">01-14</strain>
        <tissue evidence="2">Leaf</tissue>
    </source>
</reference>